<dbReference type="Pfam" id="PF13517">
    <property type="entry name" value="FG-GAP_3"/>
    <property type="match status" value="3"/>
</dbReference>
<dbReference type="PANTHER" id="PTHR44103">
    <property type="entry name" value="PROPROTEIN CONVERTASE P"/>
    <property type="match status" value="1"/>
</dbReference>
<dbReference type="SUPFAM" id="SSF69318">
    <property type="entry name" value="Integrin alpha N-terminal domain"/>
    <property type="match status" value="2"/>
</dbReference>
<accession>A0ABU0PDL8</accession>
<dbReference type="InterPro" id="IPR028994">
    <property type="entry name" value="Integrin_alpha_N"/>
</dbReference>
<dbReference type="Proteomes" id="UP001239085">
    <property type="component" value="Unassembled WGS sequence"/>
</dbReference>
<name>A0ABU0PDL8_9MICO</name>
<reference evidence="2 3" key="1">
    <citation type="submission" date="2023-07" db="EMBL/GenBank/DDBJ databases">
        <title>Comparative genomics of wheat-associated soil bacteria to identify genetic determinants of phenazine resistance.</title>
        <authorList>
            <person name="Mouncey N."/>
        </authorList>
    </citation>
    <scope>NUCLEOTIDE SEQUENCE [LARGE SCALE GENOMIC DNA]</scope>
    <source>
        <strain evidence="2 3">W2I7</strain>
    </source>
</reference>
<keyword evidence="3" id="KW-1185">Reference proteome</keyword>
<organism evidence="2 3">
    <name type="scientific">Microbacterium murale</name>
    <dbReference type="NCBI Taxonomy" id="1081040"/>
    <lineage>
        <taxon>Bacteria</taxon>
        <taxon>Bacillati</taxon>
        <taxon>Actinomycetota</taxon>
        <taxon>Actinomycetes</taxon>
        <taxon>Micrococcales</taxon>
        <taxon>Microbacteriaceae</taxon>
        <taxon>Microbacterium</taxon>
    </lineage>
</organism>
<evidence type="ECO:0008006" key="4">
    <source>
        <dbReference type="Google" id="ProtNLM"/>
    </source>
</evidence>
<dbReference type="EMBL" id="JAUSXK010000001">
    <property type="protein sequence ID" value="MDQ0645022.1"/>
    <property type="molecule type" value="Genomic_DNA"/>
</dbReference>
<evidence type="ECO:0000256" key="1">
    <source>
        <dbReference type="ARBA" id="ARBA00022729"/>
    </source>
</evidence>
<gene>
    <name evidence="2" type="ORF">QFZ46_003182</name>
</gene>
<dbReference type="PANTHER" id="PTHR44103:SF1">
    <property type="entry name" value="PROPROTEIN CONVERTASE P"/>
    <property type="match status" value="1"/>
</dbReference>
<keyword evidence="1" id="KW-0732">Signal</keyword>
<sequence>MSRRAPRSRNVLRIARFLTVLVAVTAVVLGTVAPVTLATASASLSTSANLARTSGDAAQTGIAKASLAGFNPGSLISDAVFTNKSTMTEAQIQSFFNGKVSQCQSGYTCLKDFRISSVNRPADAYCSGYTGAANETAARIIYRVAQACNINPQVLIVMLQKEQGLITHTWPSSWRYDMALGQGCPDTAPCDPNFVGFFHQIFGAARQMQIYMEGKWFQWYAPGNTWNLRYHPNESCGSSPVYIANKATSAMYYYTPYQPNAAALAAGYGEANNSCSSYGNRNFYNYFTDWFGSTQTTPPPPAPRPVLTSSDTSAYVVGADASGTVWGYPFGQSLWGDRVQLAKGLGALTAFFGVGDLDGDGHRDFIAMGADRRVSLLRGDGSKTLSAATPAPGDWANVTAVVPAGDFDGDGLADVFTTDAGGNLYLRSADNRGGFRPAVRVGVGWSGMNHLIGGIDMDGDGKSDLVARDTAGNLYLYPGSGTGGWGARVQIGNGWSPMKSIFSPGDFTGDGNADLLAHGADGNLMLFAGRGGGFLTAKGSVGNGWTALAVKGPSGAEVSKPRPLAAGFGNIDGVAGNDVVALTGSGNVRIYGGNGKGGWSKVTDFASGWAATDDVISMGDFTGDGHRDIGRLDSAGKFQLYAGRSGGAFAGPVQIGNGWGGFARVIGGIDFDGDRLTDVLAVTADGRMILYRGNGSGGWSGGSGAQVGNGWGIVDTIINAGDFDGDGYVDLMARLPDGTLRLYPTNGRGVFLTPQQIGNGWGVMKSIFSPGDFNGDGTNDLIGVAKDGAMFLYPGNGQSRFGDRTQIGNGWQSMAYVG</sequence>
<evidence type="ECO:0000313" key="3">
    <source>
        <dbReference type="Proteomes" id="UP001239085"/>
    </source>
</evidence>
<dbReference type="Gene3D" id="2.130.10.130">
    <property type="entry name" value="Integrin alpha, N-terminal"/>
    <property type="match status" value="1"/>
</dbReference>
<proteinExistence type="predicted"/>
<comment type="caution">
    <text evidence="2">The sequence shown here is derived from an EMBL/GenBank/DDBJ whole genome shotgun (WGS) entry which is preliminary data.</text>
</comment>
<protein>
    <recommendedName>
        <fullName evidence="4">VCBS repeat protein</fullName>
    </recommendedName>
</protein>
<dbReference type="Gene3D" id="2.115.10.10">
    <property type="entry name" value="Tachylectin 2"/>
    <property type="match status" value="1"/>
</dbReference>
<evidence type="ECO:0000313" key="2">
    <source>
        <dbReference type="EMBL" id="MDQ0645022.1"/>
    </source>
</evidence>
<dbReference type="InterPro" id="IPR013517">
    <property type="entry name" value="FG-GAP"/>
</dbReference>
<dbReference type="RefSeq" id="WP_307363193.1">
    <property type="nucleotide sequence ID" value="NZ_JAUSXK010000001.1"/>
</dbReference>